<evidence type="ECO:0000256" key="1">
    <source>
        <dbReference type="SAM" id="Phobius"/>
    </source>
</evidence>
<keyword evidence="1" id="KW-1133">Transmembrane helix</keyword>
<reference evidence="3" key="1">
    <citation type="submission" date="2017-09" db="EMBL/GenBank/DDBJ databases">
        <title>Depth-based differentiation of microbial function through sediment-hosted aquifers and enrichment of novel symbionts in the deep terrestrial subsurface.</title>
        <authorList>
            <person name="Probst A.J."/>
            <person name="Ladd B."/>
            <person name="Jarett J.K."/>
            <person name="Geller-Mcgrath D.E."/>
            <person name="Sieber C.M.K."/>
            <person name="Emerson J.B."/>
            <person name="Anantharaman K."/>
            <person name="Thomas B.C."/>
            <person name="Malmstrom R."/>
            <person name="Stieglmeier M."/>
            <person name="Klingl A."/>
            <person name="Woyke T."/>
            <person name="Ryan C.M."/>
            <person name="Banfield J.F."/>
        </authorList>
    </citation>
    <scope>NUCLEOTIDE SEQUENCE [LARGE SCALE GENOMIC DNA]</scope>
</reference>
<evidence type="ECO:0000313" key="3">
    <source>
        <dbReference type="Proteomes" id="UP000230885"/>
    </source>
</evidence>
<accession>A0A2M8EUE9</accession>
<name>A0A2M8EUE9_9BACT</name>
<sequence length="77" mass="8773">MRNPDWRNVWKSRLTQLADSQISFAKNSYYRAKRAGLSKVIAKLSFFLFLFVIGSSFLAVVGLAVVARDLPRPDRIV</sequence>
<keyword evidence="1" id="KW-0812">Transmembrane</keyword>
<feature type="non-terminal residue" evidence="2">
    <location>
        <position position="77"/>
    </location>
</feature>
<dbReference type="AlphaFoldDB" id="A0A2M8EUE9"/>
<feature type="transmembrane region" description="Helical" evidence="1">
    <location>
        <begin position="46"/>
        <end position="67"/>
    </location>
</feature>
<comment type="caution">
    <text evidence="2">The sequence shown here is derived from an EMBL/GenBank/DDBJ whole genome shotgun (WGS) entry which is preliminary data.</text>
</comment>
<protein>
    <submittedName>
        <fullName evidence="2">Uncharacterized protein</fullName>
    </submittedName>
</protein>
<dbReference type="EMBL" id="PFSE01000048">
    <property type="protein sequence ID" value="PJC28744.1"/>
    <property type="molecule type" value="Genomic_DNA"/>
</dbReference>
<proteinExistence type="predicted"/>
<keyword evidence="1" id="KW-0472">Membrane</keyword>
<evidence type="ECO:0000313" key="2">
    <source>
        <dbReference type="EMBL" id="PJC28744.1"/>
    </source>
</evidence>
<gene>
    <name evidence="2" type="ORF">CO053_03065</name>
</gene>
<dbReference type="Proteomes" id="UP000230885">
    <property type="component" value="Unassembled WGS sequence"/>
</dbReference>
<organism evidence="2 3">
    <name type="scientific">Candidatus Shapirobacteria bacterium CG_4_9_14_0_2_um_filter_40_11</name>
    <dbReference type="NCBI Taxonomy" id="1974876"/>
    <lineage>
        <taxon>Bacteria</taxon>
        <taxon>Candidatus Shapironibacteriota</taxon>
    </lineage>
</organism>